<dbReference type="InterPro" id="IPR017592">
    <property type="entry name" value="Pilus_assmbl_Flp-typ_CpaB"/>
</dbReference>
<dbReference type="Pfam" id="PF16976">
    <property type="entry name" value="RcpC"/>
    <property type="match status" value="1"/>
</dbReference>
<gene>
    <name evidence="2" type="ORF">LY60_03507</name>
</gene>
<dbReference type="AlphaFoldDB" id="A0A562J156"/>
<protein>
    <submittedName>
        <fullName evidence="2">Pilus assembly protein CpaB</fullName>
    </submittedName>
</protein>
<dbReference type="SMART" id="SM00858">
    <property type="entry name" value="SAF"/>
    <property type="match status" value="1"/>
</dbReference>
<dbReference type="Gene3D" id="3.90.1210.10">
    <property type="entry name" value="Antifreeze-like/N-acetylneuraminic acid synthase C-terminal domain"/>
    <property type="match status" value="1"/>
</dbReference>
<feature type="domain" description="SAF" evidence="1">
    <location>
        <begin position="39"/>
        <end position="101"/>
    </location>
</feature>
<proteinExistence type="predicted"/>
<dbReference type="InterPro" id="IPR013974">
    <property type="entry name" value="SAF"/>
</dbReference>
<dbReference type="Proteomes" id="UP000315343">
    <property type="component" value="Unassembled WGS sequence"/>
</dbReference>
<accession>A0A562J156</accession>
<comment type="caution">
    <text evidence="2">The sequence shown here is derived from an EMBL/GenBank/DDBJ whole genome shotgun (WGS) entry which is preliminary data.</text>
</comment>
<evidence type="ECO:0000313" key="3">
    <source>
        <dbReference type="Proteomes" id="UP000315343"/>
    </source>
</evidence>
<dbReference type="Pfam" id="PF08666">
    <property type="entry name" value="SAF"/>
    <property type="match status" value="1"/>
</dbReference>
<name>A0A562J156_9FIRM</name>
<dbReference type="InterPro" id="IPR031571">
    <property type="entry name" value="RcpC_dom"/>
</dbReference>
<dbReference type="EMBL" id="VLKH01000014">
    <property type="protein sequence ID" value="TWH77031.1"/>
    <property type="molecule type" value="Genomic_DNA"/>
</dbReference>
<evidence type="ECO:0000313" key="2">
    <source>
        <dbReference type="EMBL" id="TWH77031.1"/>
    </source>
</evidence>
<dbReference type="CDD" id="cd11614">
    <property type="entry name" value="SAF_CpaB_FlgA_like"/>
    <property type="match status" value="1"/>
</dbReference>
<dbReference type="NCBIfam" id="TIGR03177">
    <property type="entry name" value="pilus_cpaB"/>
    <property type="match status" value="1"/>
</dbReference>
<dbReference type="OrthoDB" id="163768at2"/>
<sequence length="247" mass="26568">MKKVKVLALVTAVIAAVLLYNFLSSVSEEAEKKAEVVKTGVLTASVNIPPNTTITEDMVEITQIPVEAAHKEAVVNETAAVGKFSKYEITAGEQVLSTKLISPEGGGGDGTLAYAIKPGMRAISIGVSNLSGLVGMIKPQNTVDIIVQFDKIENEGTEQEKTTNYTTMIAENIKVLAVDDILSQEGKAINAETGISYTTVTLQVTPAQAMEISMSEYKGQMRLIMRSPLDEDLTNQKTIKFDDIIIN</sequence>
<dbReference type="RefSeq" id="WP_145086739.1">
    <property type="nucleotide sequence ID" value="NZ_VLKH01000014.1"/>
</dbReference>
<reference evidence="2 3" key="1">
    <citation type="submission" date="2019-07" db="EMBL/GenBank/DDBJ databases">
        <title>Genomic Encyclopedia of Type Strains, Phase I: the one thousand microbial genomes (KMG-I) project.</title>
        <authorList>
            <person name="Kyrpides N."/>
        </authorList>
    </citation>
    <scope>NUCLEOTIDE SEQUENCE [LARGE SCALE GENOMIC DNA]</scope>
    <source>
        <strain evidence="2 3">DSM 13558</strain>
    </source>
</reference>
<evidence type="ECO:0000259" key="1">
    <source>
        <dbReference type="SMART" id="SM00858"/>
    </source>
</evidence>
<organism evidence="2 3">
    <name type="scientific">Sedimentibacter saalensis</name>
    <dbReference type="NCBI Taxonomy" id="130788"/>
    <lineage>
        <taxon>Bacteria</taxon>
        <taxon>Bacillati</taxon>
        <taxon>Bacillota</taxon>
        <taxon>Tissierellia</taxon>
        <taxon>Sedimentibacter</taxon>
    </lineage>
</organism>
<keyword evidence="3" id="KW-1185">Reference proteome</keyword>